<feature type="active site" evidence="3 4">
    <location>
        <position position="229"/>
    </location>
</feature>
<dbReference type="GO" id="GO:0000156">
    <property type="term" value="F:phosphorelay response regulator activity"/>
    <property type="evidence" value="ECO:0007669"/>
    <property type="project" value="InterPro"/>
</dbReference>
<dbReference type="Pfam" id="PF01339">
    <property type="entry name" value="CheB_methylest"/>
    <property type="match status" value="1"/>
</dbReference>
<dbReference type="CDD" id="cd16432">
    <property type="entry name" value="CheB_Rec"/>
    <property type="match status" value="1"/>
</dbReference>
<dbReference type="HAMAP" id="MF_00099">
    <property type="entry name" value="CheB_chemtxs"/>
    <property type="match status" value="1"/>
</dbReference>
<dbReference type="InterPro" id="IPR011006">
    <property type="entry name" value="CheY-like_superfamily"/>
</dbReference>
<dbReference type="GO" id="GO:0050568">
    <property type="term" value="F:protein-glutamine glutaminase activity"/>
    <property type="evidence" value="ECO:0007669"/>
    <property type="project" value="UniProtKB-UniRule"/>
</dbReference>
<dbReference type="GO" id="GO:0005737">
    <property type="term" value="C:cytoplasm"/>
    <property type="evidence" value="ECO:0007669"/>
    <property type="project" value="UniProtKB-SubCell"/>
</dbReference>
<dbReference type="EMBL" id="ACJN02000002">
    <property type="protein sequence ID" value="EFI35108.1"/>
    <property type="molecule type" value="Genomic_DNA"/>
</dbReference>
<organism evidence="8 9">
    <name type="scientific">Desulfonatronospira thiodismutans ASO3-1</name>
    <dbReference type="NCBI Taxonomy" id="555779"/>
    <lineage>
        <taxon>Bacteria</taxon>
        <taxon>Pseudomonadati</taxon>
        <taxon>Thermodesulfobacteriota</taxon>
        <taxon>Desulfovibrionia</taxon>
        <taxon>Desulfovibrionales</taxon>
        <taxon>Desulfonatronovibrionaceae</taxon>
        <taxon>Desulfonatronospira</taxon>
    </lineage>
</organism>
<dbReference type="eggNOG" id="COG2201">
    <property type="taxonomic scope" value="Bacteria"/>
</dbReference>
<evidence type="ECO:0000256" key="3">
    <source>
        <dbReference type="HAMAP-Rule" id="MF_00099"/>
    </source>
</evidence>
<dbReference type="PIRSF" id="PIRSF000876">
    <property type="entry name" value="RR_chemtxs_CheB"/>
    <property type="match status" value="1"/>
</dbReference>
<comment type="function">
    <text evidence="3">Involved in chemotaxis. Part of a chemotaxis signal transduction system that modulates chemotaxis in response to various stimuli. Catalyzes the demethylation of specific methylglutamate residues introduced into the chemoreceptors (methyl-accepting chemotaxis proteins or MCP) by CheR. Also mediates the irreversible deamidation of specific glutamine residues to glutamic acid.</text>
</comment>
<evidence type="ECO:0000256" key="4">
    <source>
        <dbReference type="PROSITE-ProRule" id="PRU00050"/>
    </source>
</evidence>
<keyword evidence="9" id="KW-1185">Reference proteome</keyword>
<dbReference type="InterPro" id="IPR035909">
    <property type="entry name" value="CheB_C"/>
</dbReference>
<dbReference type="GO" id="GO:0008984">
    <property type="term" value="F:protein-glutamate methylesterase activity"/>
    <property type="evidence" value="ECO:0007669"/>
    <property type="project" value="UniProtKB-UniRule"/>
</dbReference>
<dbReference type="Pfam" id="PF00072">
    <property type="entry name" value="Response_reg"/>
    <property type="match status" value="1"/>
</dbReference>
<feature type="domain" description="CheB-type methylesterase" evidence="7">
    <location>
        <begin position="188"/>
        <end position="383"/>
    </location>
</feature>
<dbReference type="InterPro" id="IPR008248">
    <property type="entry name" value="CheB-like"/>
</dbReference>
<comment type="caution">
    <text evidence="8">The sequence shown here is derived from an EMBL/GenBank/DDBJ whole genome shotgun (WGS) entry which is preliminary data.</text>
</comment>
<comment type="PTM">
    <text evidence="3">Phosphorylated by CheA. Phosphorylation of the N-terminal regulatory domain activates the methylesterase activity.</text>
</comment>
<keyword evidence="3 4" id="KW-0145">Chemotaxis</keyword>
<comment type="catalytic activity">
    <reaction evidence="2 3">
        <text>[protein]-L-glutamate 5-O-methyl ester + H2O = L-glutamyl-[protein] + methanol + H(+)</text>
        <dbReference type="Rhea" id="RHEA:23236"/>
        <dbReference type="Rhea" id="RHEA-COMP:10208"/>
        <dbReference type="Rhea" id="RHEA-COMP:10311"/>
        <dbReference type="ChEBI" id="CHEBI:15377"/>
        <dbReference type="ChEBI" id="CHEBI:15378"/>
        <dbReference type="ChEBI" id="CHEBI:17790"/>
        <dbReference type="ChEBI" id="CHEBI:29973"/>
        <dbReference type="ChEBI" id="CHEBI:82795"/>
        <dbReference type="EC" id="3.1.1.61"/>
    </reaction>
</comment>
<evidence type="ECO:0000256" key="1">
    <source>
        <dbReference type="ARBA" id="ARBA00022801"/>
    </source>
</evidence>
<name>D6SQT2_9BACT</name>
<evidence type="ECO:0000256" key="5">
    <source>
        <dbReference type="PROSITE-ProRule" id="PRU00169"/>
    </source>
</evidence>
<evidence type="ECO:0000313" key="8">
    <source>
        <dbReference type="EMBL" id="EFI35108.1"/>
    </source>
</evidence>
<evidence type="ECO:0000259" key="6">
    <source>
        <dbReference type="PROSITE" id="PS50110"/>
    </source>
</evidence>
<keyword evidence="1 3" id="KW-0378">Hydrolase</keyword>
<dbReference type="NCBIfam" id="NF001965">
    <property type="entry name" value="PRK00742.1"/>
    <property type="match status" value="1"/>
</dbReference>
<dbReference type="SMART" id="SM00448">
    <property type="entry name" value="REC"/>
    <property type="match status" value="1"/>
</dbReference>
<gene>
    <name evidence="3" type="primary">cheB</name>
    <name evidence="8" type="ORF">Dthio_PD2502</name>
</gene>
<comment type="catalytic activity">
    <reaction evidence="3">
        <text>L-glutaminyl-[protein] + H2O = L-glutamyl-[protein] + NH4(+)</text>
        <dbReference type="Rhea" id="RHEA:16441"/>
        <dbReference type="Rhea" id="RHEA-COMP:10207"/>
        <dbReference type="Rhea" id="RHEA-COMP:10208"/>
        <dbReference type="ChEBI" id="CHEBI:15377"/>
        <dbReference type="ChEBI" id="CHEBI:28938"/>
        <dbReference type="ChEBI" id="CHEBI:29973"/>
        <dbReference type="ChEBI" id="CHEBI:30011"/>
        <dbReference type="EC" id="3.5.1.44"/>
    </reaction>
</comment>
<comment type="subcellular location">
    <subcellularLocation>
        <location evidence="3">Cytoplasm</location>
    </subcellularLocation>
</comment>
<sequence>MPDDQCPVRIFFPEPCGPDNRVQRETKVAKVIRVVVVDDSAFMRKAISTMLQKDPEIEVAGVARNGQEGLDMVRKLNPDVVTLDIEMPVMDGLTALKHIMMEMPRPVIMVSSLTTEGGEATLKAMEYGAVDFIPKQLSKVSLDIVKIEKTLQSKVKTVVQKKGSQAGAVARSKPRTAKEVSRTIQDRPRGKVVRDIVVIGVSTGGPPAVQKVLCELPPDFPAGILIAQHMPGAFTGPFAKRLNDASSLWVKEAEDGDVLSPGRVFIAPGGRHLILNPRASRIELSVTAKPEDVIYKPSVNVLFSSAASGPGHRTVGVVMTGMGSDGLLGARDLKAKKGVLLAQSEETCVVYGMPRAVIEEGLADQVLSLDDMAQAITNHLYET</sequence>
<keyword evidence="3" id="KW-0963">Cytoplasm</keyword>
<feature type="domain" description="Response regulatory" evidence="6">
    <location>
        <begin position="33"/>
        <end position="150"/>
    </location>
</feature>
<comment type="domain">
    <text evidence="3">Contains a C-terminal catalytic domain, and an N-terminal region which modulates catalytic activity.</text>
</comment>
<proteinExistence type="inferred from homology"/>
<dbReference type="SUPFAM" id="SSF52738">
    <property type="entry name" value="Methylesterase CheB, C-terminal domain"/>
    <property type="match status" value="1"/>
</dbReference>
<dbReference type="GO" id="GO:0006935">
    <property type="term" value="P:chemotaxis"/>
    <property type="evidence" value="ECO:0007669"/>
    <property type="project" value="UniProtKB-UniRule"/>
</dbReference>
<dbReference type="SUPFAM" id="SSF52172">
    <property type="entry name" value="CheY-like"/>
    <property type="match status" value="1"/>
</dbReference>
<evidence type="ECO:0000256" key="2">
    <source>
        <dbReference type="ARBA" id="ARBA00048267"/>
    </source>
</evidence>
<feature type="active site" evidence="3 4">
    <location>
        <position position="202"/>
    </location>
</feature>
<dbReference type="PROSITE" id="PS50122">
    <property type="entry name" value="CHEB"/>
    <property type="match status" value="1"/>
</dbReference>
<feature type="modified residue" description="4-aspartylphosphate" evidence="3 5">
    <location>
        <position position="84"/>
    </location>
</feature>
<evidence type="ECO:0000259" key="7">
    <source>
        <dbReference type="PROSITE" id="PS50122"/>
    </source>
</evidence>
<dbReference type="PROSITE" id="PS50110">
    <property type="entry name" value="RESPONSE_REGULATORY"/>
    <property type="match status" value="1"/>
</dbReference>
<feature type="active site" evidence="3 4">
    <location>
        <position position="325"/>
    </location>
</feature>
<dbReference type="InterPro" id="IPR000673">
    <property type="entry name" value="Sig_transdc_resp-reg_Me-estase"/>
</dbReference>
<dbReference type="PANTHER" id="PTHR42872">
    <property type="entry name" value="PROTEIN-GLUTAMATE METHYLESTERASE/PROTEIN-GLUTAMINE GLUTAMINASE"/>
    <property type="match status" value="1"/>
</dbReference>
<dbReference type="Gene3D" id="3.40.50.180">
    <property type="entry name" value="Methylesterase CheB, C-terminal domain"/>
    <property type="match status" value="1"/>
</dbReference>
<dbReference type="AlphaFoldDB" id="D6SQT2"/>
<protein>
    <recommendedName>
        <fullName evidence="3">Protein-glutamate methylesterase/protein-glutamine glutaminase</fullName>
        <ecNumber evidence="3">3.1.1.61</ecNumber>
        <ecNumber evidence="3">3.5.1.44</ecNumber>
    </recommendedName>
</protein>
<keyword evidence="3 5" id="KW-0597">Phosphoprotein</keyword>
<dbReference type="CDD" id="cd17541">
    <property type="entry name" value="REC_CheB-like"/>
    <property type="match status" value="1"/>
</dbReference>
<dbReference type="EC" id="3.1.1.61" evidence="3"/>
<evidence type="ECO:0000313" key="9">
    <source>
        <dbReference type="Proteomes" id="UP000005496"/>
    </source>
</evidence>
<dbReference type="EC" id="3.5.1.44" evidence="3"/>
<comment type="similarity">
    <text evidence="3">Belongs to the CheB family.</text>
</comment>
<dbReference type="Gene3D" id="3.40.50.2300">
    <property type="match status" value="1"/>
</dbReference>
<dbReference type="Proteomes" id="UP000005496">
    <property type="component" value="Unassembled WGS sequence"/>
</dbReference>
<dbReference type="PANTHER" id="PTHR42872:SF3">
    <property type="entry name" value="PROTEIN-GLUTAMATE METHYLESTERASE_PROTEIN-GLUTAMINE GLUTAMINASE 1"/>
    <property type="match status" value="1"/>
</dbReference>
<accession>D6SQT2</accession>
<reference evidence="8" key="1">
    <citation type="submission" date="2010-05" db="EMBL/GenBank/DDBJ databases">
        <title>The draft genome of Desulfonatronospira thiodismutans ASO3-1.</title>
        <authorList>
            <consortium name="US DOE Joint Genome Institute (JGI-PGF)"/>
            <person name="Lucas S."/>
            <person name="Copeland A."/>
            <person name="Lapidus A."/>
            <person name="Cheng J.-F."/>
            <person name="Bruce D."/>
            <person name="Goodwin L."/>
            <person name="Pitluck S."/>
            <person name="Chertkov O."/>
            <person name="Brettin T."/>
            <person name="Detter J.C."/>
            <person name="Han C."/>
            <person name="Land M.L."/>
            <person name="Hauser L."/>
            <person name="Kyrpides N."/>
            <person name="Mikhailova N."/>
            <person name="Muyzer G."/>
            <person name="Woyke T."/>
        </authorList>
    </citation>
    <scope>NUCLEOTIDE SEQUENCE [LARGE SCALE GENOMIC DNA]</scope>
    <source>
        <strain evidence="8">ASO3-1</strain>
    </source>
</reference>
<dbReference type="InterPro" id="IPR001789">
    <property type="entry name" value="Sig_transdc_resp-reg_receiver"/>
</dbReference>